<gene>
    <name evidence="9" type="ORF">STAS_13988</name>
</gene>
<organism evidence="9 10">
    <name type="scientific">Striga asiatica</name>
    <name type="common">Asiatic witchweed</name>
    <name type="synonym">Buchnera asiatica</name>
    <dbReference type="NCBI Taxonomy" id="4170"/>
    <lineage>
        <taxon>Eukaryota</taxon>
        <taxon>Viridiplantae</taxon>
        <taxon>Streptophyta</taxon>
        <taxon>Embryophyta</taxon>
        <taxon>Tracheophyta</taxon>
        <taxon>Spermatophyta</taxon>
        <taxon>Magnoliopsida</taxon>
        <taxon>eudicotyledons</taxon>
        <taxon>Gunneridae</taxon>
        <taxon>Pentapetalae</taxon>
        <taxon>asterids</taxon>
        <taxon>lamiids</taxon>
        <taxon>Lamiales</taxon>
        <taxon>Orobanchaceae</taxon>
        <taxon>Buchnereae</taxon>
        <taxon>Striga</taxon>
    </lineage>
</organism>
<dbReference type="InterPro" id="IPR002401">
    <property type="entry name" value="Cyt_P450_E_grp-I"/>
</dbReference>
<dbReference type="OrthoDB" id="1470350at2759"/>
<feature type="binding site" description="axial binding residue" evidence="7">
    <location>
        <position position="453"/>
    </location>
    <ligand>
        <name>heme</name>
        <dbReference type="ChEBI" id="CHEBI:30413"/>
    </ligand>
    <ligandPart>
        <name>Fe</name>
        <dbReference type="ChEBI" id="CHEBI:18248"/>
    </ligandPart>
</feature>
<sequence length="508" mass="58414">MAAFFDFHNYQIALASLAAFFLLHLLRLSRRTPSSAPTRWPVIGMMPAVVRNISHIHDYVTQVLNESGGTFTFRGPTFARLDMLFTSDPANIHHIFVRRFHNYPKGPDFRAIFDVLGDGIFSSDSALWELHRRATLSLLNDDKFYALLETTVWDKVRTGLGPVLDHFSRSGTEFDLQDVLQRFSFDNICRFFLDHDPGSLSVDLPDVPCERALGDALEPLFYRHIVPKPVWKLQKWLDIGQERKLKESWEAFDDFIYEHIDTSSSHEGLNVFSSFVKAYEEGREKGLCSSNNLRRFLRDTFLGLLFAGRDSLSVSLTWFFWLISRSPQVEEKIREEMEEILKIKKGGEWRFFEMEECKGLVYLHAALCETLRLYPPIGLELKYAAEEDFLPSGHKVGPGTRVVVSFYSTGRLGSVWGDDWGEFRPERWVVEPGRVKNEPPARFPAFNVGPRSCPGKKMSFLEMKMVAAFMVHHFDVRAVEGQVVAPRNAIMLKARNGLRVRLTGKYRQ</sequence>
<evidence type="ECO:0000256" key="7">
    <source>
        <dbReference type="PIRSR" id="PIRSR602401-1"/>
    </source>
</evidence>
<comment type="similarity">
    <text evidence="3 8">Belongs to the cytochrome P450 family.</text>
</comment>
<dbReference type="Gene3D" id="1.10.630.10">
    <property type="entry name" value="Cytochrome P450"/>
    <property type="match status" value="1"/>
</dbReference>
<dbReference type="GO" id="GO:0005506">
    <property type="term" value="F:iron ion binding"/>
    <property type="evidence" value="ECO:0007669"/>
    <property type="project" value="InterPro"/>
</dbReference>
<comment type="subcellular location">
    <subcellularLocation>
        <location evidence="2">Membrane</location>
        <topology evidence="2">Single-pass membrane protein</topology>
    </subcellularLocation>
</comment>
<dbReference type="PRINTS" id="PR00385">
    <property type="entry name" value="P450"/>
</dbReference>
<comment type="cofactor">
    <cofactor evidence="1 7">
        <name>heme</name>
        <dbReference type="ChEBI" id="CHEBI:30413"/>
    </cofactor>
</comment>
<dbReference type="PRINTS" id="PR00463">
    <property type="entry name" value="EP450I"/>
</dbReference>
<proteinExistence type="inferred from homology"/>
<keyword evidence="5 8" id="KW-0560">Oxidoreductase</keyword>
<dbReference type="InterPro" id="IPR036396">
    <property type="entry name" value="Cyt_P450_sf"/>
</dbReference>
<protein>
    <submittedName>
        <fullName evidence="9">Cytochrome P450</fullName>
    </submittedName>
</protein>
<evidence type="ECO:0000256" key="8">
    <source>
        <dbReference type="RuleBase" id="RU000461"/>
    </source>
</evidence>
<dbReference type="GO" id="GO:0020037">
    <property type="term" value="F:heme binding"/>
    <property type="evidence" value="ECO:0007669"/>
    <property type="project" value="InterPro"/>
</dbReference>
<dbReference type="AlphaFoldDB" id="A0A5A7PXT1"/>
<keyword evidence="6 7" id="KW-0408">Iron</keyword>
<reference evidence="10" key="1">
    <citation type="journal article" date="2019" name="Curr. Biol.">
        <title>Genome Sequence of Striga asiatica Provides Insight into the Evolution of Plant Parasitism.</title>
        <authorList>
            <person name="Yoshida S."/>
            <person name="Kim S."/>
            <person name="Wafula E.K."/>
            <person name="Tanskanen J."/>
            <person name="Kim Y.M."/>
            <person name="Honaas L."/>
            <person name="Yang Z."/>
            <person name="Spallek T."/>
            <person name="Conn C.E."/>
            <person name="Ichihashi Y."/>
            <person name="Cheong K."/>
            <person name="Cui S."/>
            <person name="Der J.P."/>
            <person name="Gundlach H."/>
            <person name="Jiao Y."/>
            <person name="Hori C."/>
            <person name="Ishida J.K."/>
            <person name="Kasahara H."/>
            <person name="Kiba T."/>
            <person name="Kim M.S."/>
            <person name="Koo N."/>
            <person name="Laohavisit A."/>
            <person name="Lee Y.H."/>
            <person name="Lumba S."/>
            <person name="McCourt P."/>
            <person name="Mortimer J.C."/>
            <person name="Mutuku J.M."/>
            <person name="Nomura T."/>
            <person name="Sasaki-Sekimoto Y."/>
            <person name="Seto Y."/>
            <person name="Wang Y."/>
            <person name="Wakatake T."/>
            <person name="Sakakibara H."/>
            <person name="Demura T."/>
            <person name="Yamaguchi S."/>
            <person name="Yoneyama K."/>
            <person name="Manabe R.I."/>
            <person name="Nelson D.C."/>
            <person name="Schulman A.H."/>
            <person name="Timko M.P."/>
            <person name="dePamphilis C.W."/>
            <person name="Choi D."/>
            <person name="Shirasu K."/>
        </authorList>
    </citation>
    <scope>NUCLEOTIDE SEQUENCE [LARGE SCALE GENOMIC DNA]</scope>
    <source>
        <strain evidence="10">cv. UVA1</strain>
    </source>
</reference>
<evidence type="ECO:0000256" key="3">
    <source>
        <dbReference type="ARBA" id="ARBA00010617"/>
    </source>
</evidence>
<keyword evidence="10" id="KW-1185">Reference proteome</keyword>
<dbReference type="SUPFAM" id="SSF48264">
    <property type="entry name" value="Cytochrome P450"/>
    <property type="match status" value="1"/>
</dbReference>
<dbReference type="InterPro" id="IPR017972">
    <property type="entry name" value="Cyt_P450_CS"/>
</dbReference>
<dbReference type="GO" id="GO:0016705">
    <property type="term" value="F:oxidoreductase activity, acting on paired donors, with incorporation or reduction of molecular oxygen"/>
    <property type="evidence" value="ECO:0007669"/>
    <property type="project" value="InterPro"/>
</dbReference>
<evidence type="ECO:0000313" key="9">
    <source>
        <dbReference type="EMBL" id="GER37574.1"/>
    </source>
</evidence>
<evidence type="ECO:0000313" key="10">
    <source>
        <dbReference type="Proteomes" id="UP000325081"/>
    </source>
</evidence>
<evidence type="ECO:0000256" key="5">
    <source>
        <dbReference type="ARBA" id="ARBA00023002"/>
    </source>
</evidence>
<dbReference type="GO" id="GO:0004497">
    <property type="term" value="F:monooxygenase activity"/>
    <property type="evidence" value="ECO:0007669"/>
    <property type="project" value="UniProtKB-KW"/>
</dbReference>
<dbReference type="GO" id="GO:0006629">
    <property type="term" value="P:lipid metabolic process"/>
    <property type="evidence" value="ECO:0007669"/>
    <property type="project" value="UniProtKB-ARBA"/>
</dbReference>
<accession>A0A5A7PXT1</accession>
<dbReference type="Proteomes" id="UP000325081">
    <property type="component" value="Unassembled WGS sequence"/>
</dbReference>
<dbReference type="CDD" id="cd11064">
    <property type="entry name" value="CYP86A"/>
    <property type="match status" value="1"/>
</dbReference>
<dbReference type="InterPro" id="IPR001128">
    <property type="entry name" value="Cyt_P450"/>
</dbReference>
<dbReference type="Pfam" id="PF00067">
    <property type="entry name" value="p450"/>
    <property type="match status" value="1"/>
</dbReference>
<keyword evidence="7 8" id="KW-0349">Heme</keyword>
<dbReference type="EMBL" id="BKCP01005394">
    <property type="protein sequence ID" value="GER37574.1"/>
    <property type="molecule type" value="Genomic_DNA"/>
</dbReference>
<keyword evidence="4 7" id="KW-0479">Metal-binding</keyword>
<dbReference type="GO" id="GO:0016020">
    <property type="term" value="C:membrane"/>
    <property type="evidence" value="ECO:0007669"/>
    <property type="project" value="UniProtKB-SubCell"/>
</dbReference>
<evidence type="ECO:0000256" key="1">
    <source>
        <dbReference type="ARBA" id="ARBA00001971"/>
    </source>
</evidence>
<evidence type="ECO:0000256" key="2">
    <source>
        <dbReference type="ARBA" id="ARBA00004167"/>
    </source>
</evidence>
<name>A0A5A7PXT1_STRAF</name>
<keyword evidence="8" id="KW-0503">Monooxygenase</keyword>
<comment type="caution">
    <text evidence="9">The sequence shown here is derived from an EMBL/GenBank/DDBJ whole genome shotgun (WGS) entry which is preliminary data.</text>
</comment>
<dbReference type="PANTHER" id="PTHR24296">
    <property type="entry name" value="CYTOCHROME P450"/>
    <property type="match status" value="1"/>
</dbReference>
<evidence type="ECO:0000256" key="6">
    <source>
        <dbReference type="ARBA" id="ARBA00023004"/>
    </source>
</evidence>
<dbReference type="PROSITE" id="PS00086">
    <property type="entry name" value="CYTOCHROME_P450"/>
    <property type="match status" value="1"/>
</dbReference>
<evidence type="ECO:0000256" key="4">
    <source>
        <dbReference type="ARBA" id="ARBA00022723"/>
    </source>
</evidence>